<name>A0A518K3H4_9BACT</name>
<evidence type="ECO:0000313" key="2">
    <source>
        <dbReference type="EMBL" id="QDV72352.1"/>
    </source>
</evidence>
<keyword evidence="1" id="KW-0732">Signal</keyword>
<organism evidence="2 3">
    <name type="scientific">Botrimarina mediterranea</name>
    <dbReference type="NCBI Taxonomy" id="2528022"/>
    <lineage>
        <taxon>Bacteria</taxon>
        <taxon>Pseudomonadati</taxon>
        <taxon>Planctomycetota</taxon>
        <taxon>Planctomycetia</taxon>
        <taxon>Pirellulales</taxon>
        <taxon>Lacipirellulaceae</taxon>
        <taxon>Botrimarina</taxon>
    </lineage>
</organism>
<evidence type="ECO:0000256" key="1">
    <source>
        <dbReference type="SAM" id="SignalP"/>
    </source>
</evidence>
<sequence length="243" mass="23998" precursor="true">MALTKSRLESFVAIAALCVAAASGCAVMRPGCGCAIGSACGAEVGCGVEPGCAVEPGCGCGSICGCGGRAWAGKLWCGDGGCEGGCGPVKPLINVCTGPDCCGGCDPGCGCEASCGVEVGCGVEPGCGCGVGCGDTCGVGRCGCGVLQTVGFGLHAIGQEVGNILRPIGAPLGLCCPCGNRGCGGCGDFYWSEWHSDPPRCCDPCDDCGNWVGPSDPRSMRAPYDHEFAPRAASLPSTEMMVR</sequence>
<keyword evidence="3" id="KW-1185">Reference proteome</keyword>
<protein>
    <recommendedName>
        <fullName evidence="4">Stigma-specific protein, Stig1</fullName>
    </recommendedName>
</protein>
<dbReference type="Proteomes" id="UP000316426">
    <property type="component" value="Chromosome"/>
</dbReference>
<evidence type="ECO:0008006" key="4">
    <source>
        <dbReference type="Google" id="ProtNLM"/>
    </source>
</evidence>
<proteinExistence type="predicted"/>
<gene>
    <name evidence="2" type="ORF">Spa11_05260</name>
</gene>
<accession>A0A518K3H4</accession>
<reference evidence="2 3" key="1">
    <citation type="submission" date="2019-02" db="EMBL/GenBank/DDBJ databases">
        <title>Deep-cultivation of Planctomycetes and their phenomic and genomic characterization uncovers novel biology.</title>
        <authorList>
            <person name="Wiegand S."/>
            <person name="Jogler M."/>
            <person name="Boedeker C."/>
            <person name="Pinto D."/>
            <person name="Vollmers J."/>
            <person name="Rivas-Marin E."/>
            <person name="Kohn T."/>
            <person name="Peeters S.H."/>
            <person name="Heuer A."/>
            <person name="Rast P."/>
            <person name="Oberbeckmann S."/>
            <person name="Bunk B."/>
            <person name="Jeske O."/>
            <person name="Meyerdierks A."/>
            <person name="Storesund J.E."/>
            <person name="Kallscheuer N."/>
            <person name="Luecker S."/>
            <person name="Lage O.M."/>
            <person name="Pohl T."/>
            <person name="Merkel B.J."/>
            <person name="Hornburger P."/>
            <person name="Mueller R.-W."/>
            <person name="Bruemmer F."/>
            <person name="Labrenz M."/>
            <person name="Spormann A.M."/>
            <person name="Op den Camp H."/>
            <person name="Overmann J."/>
            <person name="Amann R."/>
            <person name="Jetten M.S.M."/>
            <person name="Mascher T."/>
            <person name="Medema M.H."/>
            <person name="Devos D.P."/>
            <person name="Kaster A.-K."/>
            <person name="Ovreas L."/>
            <person name="Rohde M."/>
            <person name="Galperin M.Y."/>
            <person name="Jogler C."/>
        </authorList>
    </citation>
    <scope>NUCLEOTIDE SEQUENCE [LARGE SCALE GENOMIC DNA]</scope>
    <source>
        <strain evidence="2 3">Spa11</strain>
    </source>
</reference>
<dbReference type="EMBL" id="CP036349">
    <property type="protein sequence ID" value="QDV72352.1"/>
    <property type="molecule type" value="Genomic_DNA"/>
</dbReference>
<dbReference type="AlphaFoldDB" id="A0A518K3H4"/>
<feature type="chain" id="PRO_5021825120" description="Stigma-specific protein, Stig1" evidence="1">
    <location>
        <begin position="22"/>
        <end position="243"/>
    </location>
</feature>
<dbReference type="RefSeq" id="WP_145106908.1">
    <property type="nucleotide sequence ID" value="NZ_CP036349.1"/>
</dbReference>
<evidence type="ECO:0000313" key="3">
    <source>
        <dbReference type="Proteomes" id="UP000316426"/>
    </source>
</evidence>
<feature type="signal peptide" evidence="1">
    <location>
        <begin position="1"/>
        <end position="21"/>
    </location>
</feature>
<dbReference type="PROSITE" id="PS51257">
    <property type="entry name" value="PROKAR_LIPOPROTEIN"/>
    <property type="match status" value="1"/>
</dbReference>
<dbReference type="KEGG" id="bmei:Spa11_05260"/>